<name>A0ABT0B7B6_9SPHN</name>
<dbReference type="InterPro" id="IPR014710">
    <property type="entry name" value="RmlC-like_jellyroll"/>
</dbReference>
<feature type="domain" description="(S)-ureidoglycine aminohydrolase cupin" evidence="1">
    <location>
        <begin position="155"/>
        <end position="228"/>
    </location>
</feature>
<dbReference type="InterPro" id="IPR011051">
    <property type="entry name" value="RmlC_Cupin_sf"/>
</dbReference>
<reference evidence="2" key="1">
    <citation type="submission" date="2022-03" db="EMBL/GenBank/DDBJ databases">
        <title>Identification of a novel bacterium isolated from mangrove sediments.</title>
        <authorList>
            <person name="Pan X."/>
        </authorList>
    </citation>
    <scope>NUCLEOTIDE SEQUENCE</scope>
    <source>
        <strain evidence="2">B2580</strain>
    </source>
</reference>
<dbReference type="Proteomes" id="UP001162880">
    <property type="component" value="Unassembled WGS sequence"/>
</dbReference>
<dbReference type="PANTHER" id="PTHR40943">
    <property type="entry name" value="CYTOPLASMIC PROTEIN-RELATED"/>
    <property type="match status" value="1"/>
</dbReference>
<proteinExistence type="predicted"/>
<dbReference type="RefSeq" id="WP_243996389.1">
    <property type="nucleotide sequence ID" value="NZ_JALHLE010000047.1"/>
</dbReference>
<evidence type="ECO:0000313" key="3">
    <source>
        <dbReference type="Proteomes" id="UP001162880"/>
    </source>
</evidence>
<organism evidence="2 3">
    <name type="scientific">Novosphingobium album</name>
    <name type="common">ex Hu et al. 2023</name>
    <dbReference type="NCBI Taxonomy" id="2930093"/>
    <lineage>
        <taxon>Bacteria</taxon>
        <taxon>Pseudomonadati</taxon>
        <taxon>Pseudomonadota</taxon>
        <taxon>Alphaproteobacteria</taxon>
        <taxon>Sphingomonadales</taxon>
        <taxon>Sphingomonadaceae</taxon>
        <taxon>Novosphingobium</taxon>
    </lineage>
</organism>
<dbReference type="CDD" id="cd02227">
    <property type="entry name" value="cupin_TM1112-like"/>
    <property type="match status" value="1"/>
</dbReference>
<gene>
    <name evidence="2" type="ORF">MTR64_20410</name>
</gene>
<dbReference type="PANTHER" id="PTHR40943:SF1">
    <property type="entry name" value="CYTOPLASMIC PROTEIN"/>
    <property type="match status" value="1"/>
</dbReference>
<comment type="caution">
    <text evidence="2">The sequence shown here is derived from an EMBL/GenBank/DDBJ whole genome shotgun (WGS) entry which is preliminary data.</text>
</comment>
<dbReference type="SUPFAM" id="SSF51182">
    <property type="entry name" value="RmlC-like cupins"/>
    <property type="match status" value="2"/>
</dbReference>
<accession>A0ABT0B7B6</accession>
<dbReference type="Pfam" id="PF05899">
    <property type="entry name" value="Cupin_3"/>
    <property type="match status" value="1"/>
</dbReference>
<dbReference type="Gene3D" id="2.60.120.10">
    <property type="entry name" value="Jelly Rolls"/>
    <property type="match status" value="2"/>
</dbReference>
<dbReference type="InterPro" id="IPR008579">
    <property type="entry name" value="UGlyAH_Cupin_dom"/>
</dbReference>
<protein>
    <submittedName>
        <fullName evidence="2">Cupin domain-containing protein</fullName>
    </submittedName>
</protein>
<evidence type="ECO:0000259" key="1">
    <source>
        <dbReference type="Pfam" id="PF05899"/>
    </source>
</evidence>
<sequence length="235" mass="25147">MTDCPTIIDLAALTAMAPPAPGADPFGADASILPVRAGPCEVFAASLAAGEGQFEEHRGDCWIMATAGDLVLRMRTQEFRVAQGSSAVIARGTAFSWHTPSPASLIAMRYLDAAEGPGGITLIDNQAQLSPSNPPADDVLISEKPSCRSNNHFSSEGGNFLCGIWDSTPYTRKPIFFRHSELMHLLAGKVTFTDASGRSATFEKGDTLIIEQGAECTWDSREHVAKIYAQYRPAS</sequence>
<dbReference type="EMBL" id="JALHLE010000047">
    <property type="protein sequence ID" value="MCJ2180941.1"/>
    <property type="molecule type" value="Genomic_DNA"/>
</dbReference>
<evidence type="ECO:0000313" key="2">
    <source>
        <dbReference type="EMBL" id="MCJ2180941.1"/>
    </source>
</evidence>
<keyword evidence="3" id="KW-1185">Reference proteome</keyword>